<comment type="similarity">
    <text evidence="1 5">Belongs to the iron/ascorbate-dependent oxidoreductase family.</text>
</comment>
<dbReference type="InterPro" id="IPR044861">
    <property type="entry name" value="IPNS-like_FE2OG_OXY"/>
</dbReference>
<feature type="domain" description="Fe2OG dioxygenase" evidence="6">
    <location>
        <begin position="216"/>
        <end position="323"/>
    </location>
</feature>
<sequence>MSNTTTMSPPSNSKLELRTAYGPVFRDVLNTPPRDCTAEEIPIIDLTPLSSPNFEDRKELSKQIRAAAVNTGFFYIKNHGIDDKTIADAKKQLLAFFKQSTEQKMRVSKSKSKYFNGYNGPRSTNISPGESVDIKESLGWRYAPQYDPDTKDMNAIPEEVKPWIRGEEFVWEETSHLPEFKKEVLHYWASCLTLARKLVRVFALSLDLKEDYFDSRTTYPGADGVFNYYPTTTEEETQNNSVGLGSHTDLQLFTLLWQDMTGGLQVLNRDGQWIKATPVEGTIVVNIGDFMMRLCNDIYKSTVHRVYNRSTVERVSMPFFFGLNFNCVEGVVPSCTSADNPPKYEPISCGDWCQLRFKREEDAFKKQQALQAQAPSAVIISA</sequence>
<protein>
    <recommendedName>
        <fullName evidence="6">Fe2OG dioxygenase domain-containing protein</fullName>
    </recommendedName>
</protein>
<evidence type="ECO:0000313" key="8">
    <source>
        <dbReference type="Proteomes" id="UP000664132"/>
    </source>
</evidence>
<dbReference type="SUPFAM" id="SSF51197">
    <property type="entry name" value="Clavaminate synthase-like"/>
    <property type="match status" value="1"/>
</dbReference>
<evidence type="ECO:0000256" key="1">
    <source>
        <dbReference type="ARBA" id="ARBA00008056"/>
    </source>
</evidence>
<dbReference type="Proteomes" id="UP000664132">
    <property type="component" value="Unassembled WGS sequence"/>
</dbReference>
<organism evidence="7 8">
    <name type="scientific">Cadophora malorum</name>
    <dbReference type="NCBI Taxonomy" id="108018"/>
    <lineage>
        <taxon>Eukaryota</taxon>
        <taxon>Fungi</taxon>
        <taxon>Dikarya</taxon>
        <taxon>Ascomycota</taxon>
        <taxon>Pezizomycotina</taxon>
        <taxon>Leotiomycetes</taxon>
        <taxon>Helotiales</taxon>
        <taxon>Ploettnerulaceae</taxon>
        <taxon>Cadophora</taxon>
    </lineage>
</organism>
<dbReference type="InterPro" id="IPR027443">
    <property type="entry name" value="IPNS-like_sf"/>
</dbReference>
<proteinExistence type="inferred from homology"/>
<dbReference type="EMBL" id="JAFJYH010000230">
    <property type="protein sequence ID" value="KAG4415238.1"/>
    <property type="molecule type" value="Genomic_DNA"/>
</dbReference>
<accession>A0A8H7TAD6</accession>
<dbReference type="Pfam" id="PF03171">
    <property type="entry name" value="2OG-FeII_Oxy"/>
    <property type="match status" value="1"/>
</dbReference>
<evidence type="ECO:0000256" key="4">
    <source>
        <dbReference type="ARBA" id="ARBA00023004"/>
    </source>
</evidence>
<keyword evidence="4 5" id="KW-0408">Iron</keyword>
<dbReference type="AlphaFoldDB" id="A0A8H7TAD6"/>
<name>A0A8H7TAD6_9HELO</name>
<dbReference type="GO" id="GO:0044283">
    <property type="term" value="P:small molecule biosynthetic process"/>
    <property type="evidence" value="ECO:0007669"/>
    <property type="project" value="UniProtKB-ARBA"/>
</dbReference>
<evidence type="ECO:0000256" key="5">
    <source>
        <dbReference type="RuleBase" id="RU003682"/>
    </source>
</evidence>
<dbReference type="PROSITE" id="PS51471">
    <property type="entry name" value="FE2OG_OXY"/>
    <property type="match status" value="1"/>
</dbReference>
<evidence type="ECO:0000313" key="7">
    <source>
        <dbReference type="EMBL" id="KAG4415238.1"/>
    </source>
</evidence>
<evidence type="ECO:0000256" key="3">
    <source>
        <dbReference type="ARBA" id="ARBA00023002"/>
    </source>
</evidence>
<dbReference type="GO" id="GO:0016491">
    <property type="term" value="F:oxidoreductase activity"/>
    <property type="evidence" value="ECO:0007669"/>
    <property type="project" value="UniProtKB-KW"/>
</dbReference>
<dbReference type="OrthoDB" id="288590at2759"/>
<evidence type="ECO:0000259" key="6">
    <source>
        <dbReference type="PROSITE" id="PS51471"/>
    </source>
</evidence>
<keyword evidence="2 5" id="KW-0479">Metal-binding</keyword>
<dbReference type="Gene3D" id="2.60.120.330">
    <property type="entry name" value="B-lactam Antibiotic, Isopenicillin N Synthase, Chain"/>
    <property type="match status" value="1"/>
</dbReference>
<comment type="caution">
    <text evidence="7">The sequence shown here is derived from an EMBL/GenBank/DDBJ whole genome shotgun (WGS) entry which is preliminary data.</text>
</comment>
<keyword evidence="3 5" id="KW-0560">Oxidoreductase</keyword>
<keyword evidence="8" id="KW-1185">Reference proteome</keyword>
<evidence type="ECO:0000256" key="2">
    <source>
        <dbReference type="ARBA" id="ARBA00022723"/>
    </source>
</evidence>
<dbReference type="PANTHER" id="PTHR10209:SF881">
    <property type="entry name" value="FI07970P-RELATED"/>
    <property type="match status" value="1"/>
</dbReference>
<dbReference type="GO" id="GO:0046872">
    <property type="term" value="F:metal ion binding"/>
    <property type="evidence" value="ECO:0007669"/>
    <property type="project" value="UniProtKB-KW"/>
</dbReference>
<gene>
    <name evidence="7" type="ORF">IFR04_011649</name>
</gene>
<dbReference type="InterPro" id="IPR026992">
    <property type="entry name" value="DIOX_N"/>
</dbReference>
<dbReference type="Pfam" id="PF14226">
    <property type="entry name" value="DIOX_N"/>
    <property type="match status" value="1"/>
</dbReference>
<reference evidence="7" key="1">
    <citation type="submission" date="2021-02" db="EMBL/GenBank/DDBJ databases">
        <title>Genome sequence Cadophora malorum strain M34.</title>
        <authorList>
            <person name="Stefanovic E."/>
            <person name="Vu D."/>
            <person name="Scully C."/>
            <person name="Dijksterhuis J."/>
            <person name="Roader J."/>
            <person name="Houbraken J."/>
        </authorList>
    </citation>
    <scope>NUCLEOTIDE SEQUENCE</scope>
    <source>
        <strain evidence="7">M34</strain>
    </source>
</reference>
<dbReference type="PANTHER" id="PTHR10209">
    <property type="entry name" value="OXIDOREDUCTASE, 2OG-FE II OXYGENASE FAMILY PROTEIN"/>
    <property type="match status" value="1"/>
</dbReference>
<dbReference type="PRINTS" id="PR00682">
    <property type="entry name" value="IPNSYNTHASE"/>
</dbReference>
<dbReference type="InterPro" id="IPR005123">
    <property type="entry name" value="Oxoglu/Fe-dep_dioxygenase_dom"/>
</dbReference>